<dbReference type="GeneID" id="23612158"/>
<evidence type="ECO:0000313" key="1">
    <source>
        <dbReference type="EMBL" id="KFM26835.1"/>
    </source>
</evidence>
<accession>A0A087SM81</accession>
<organism evidence="1 2">
    <name type="scientific">Auxenochlorella protothecoides</name>
    <name type="common">Green microalga</name>
    <name type="synonym">Chlorella protothecoides</name>
    <dbReference type="NCBI Taxonomy" id="3075"/>
    <lineage>
        <taxon>Eukaryota</taxon>
        <taxon>Viridiplantae</taxon>
        <taxon>Chlorophyta</taxon>
        <taxon>core chlorophytes</taxon>
        <taxon>Trebouxiophyceae</taxon>
        <taxon>Chlorellales</taxon>
        <taxon>Chlorellaceae</taxon>
        <taxon>Auxenochlorella</taxon>
    </lineage>
</organism>
<name>A0A087SM81_AUXPR</name>
<protein>
    <submittedName>
        <fullName evidence="1">Uncharacterized protein</fullName>
    </submittedName>
</protein>
<dbReference type="EMBL" id="KL662135">
    <property type="protein sequence ID" value="KFM26835.1"/>
    <property type="molecule type" value="Genomic_DNA"/>
</dbReference>
<sequence>MDESALDAHNVHRFRTMSHAALQKRIWKIRRPEKLRSFINVLEGFQEAELAEEARLALGELEGS</sequence>
<proteinExistence type="predicted"/>
<dbReference type="OrthoDB" id="514187at2759"/>
<gene>
    <name evidence="1" type="ORF">F751_0767</name>
</gene>
<dbReference type="RefSeq" id="XP_011399783.1">
    <property type="nucleotide sequence ID" value="XM_011401481.1"/>
</dbReference>
<keyword evidence="2" id="KW-1185">Reference proteome</keyword>
<dbReference type="Proteomes" id="UP000028924">
    <property type="component" value="Unassembled WGS sequence"/>
</dbReference>
<dbReference type="AlphaFoldDB" id="A0A087SM81"/>
<reference evidence="1 2" key="1">
    <citation type="journal article" date="2014" name="BMC Genomics">
        <title>Oil accumulation mechanisms of the oleaginous microalga Chlorella protothecoides revealed through its genome, transcriptomes, and proteomes.</title>
        <authorList>
            <person name="Gao C."/>
            <person name="Wang Y."/>
            <person name="Shen Y."/>
            <person name="Yan D."/>
            <person name="He X."/>
            <person name="Dai J."/>
            <person name="Wu Q."/>
        </authorList>
    </citation>
    <scope>NUCLEOTIDE SEQUENCE [LARGE SCALE GENOMIC DNA]</scope>
    <source>
        <strain evidence="1 2">0710</strain>
    </source>
</reference>
<dbReference type="KEGG" id="apro:F751_0767"/>
<evidence type="ECO:0000313" key="2">
    <source>
        <dbReference type="Proteomes" id="UP000028924"/>
    </source>
</evidence>